<dbReference type="RefSeq" id="WP_124682235.1">
    <property type="nucleotide sequence ID" value="NZ_CP033969.1"/>
</dbReference>
<dbReference type="GO" id="GO:0007165">
    <property type="term" value="P:signal transduction"/>
    <property type="evidence" value="ECO:0007669"/>
    <property type="project" value="InterPro"/>
</dbReference>
<name>A0A3G8GWJ8_9BURK</name>
<organism evidence="2 3">
    <name type="scientific">Cupriavidus pauculus</name>
    <dbReference type="NCBI Taxonomy" id="82633"/>
    <lineage>
        <taxon>Bacteria</taxon>
        <taxon>Pseudomonadati</taxon>
        <taxon>Pseudomonadota</taxon>
        <taxon>Betaproteobacteria</taxon>
        <taxon>Burkholderiales</taxon>
        <taxon>Burkholderiaceae</taxon>
        <taxon>Cupriavidus</taxon>
    </lineage>
</organism>
<dbReference type="InterPro" id="IPR036061">
    <property type="entry name" value="CheW-like_dom_sf"/>
</dbReference>
<evidence type="ECO:0000259" key="1">
    <source>
        <dbReference type="PROSITE" id="PS50851"/>
    </source>
</evidence>
<proteinExistence type="predicted"/>
<protein>
    <submittedName>
        <fullName evidence="2">Chemotaxis protein CheW</fullName>
    </submittedName>
</protein>
<dbReference type="InterPro" id="IPR002545">
    <property type="entry name" value="CheW-lke_dom"/>
</dbReference>
<sequence>MNAPRQDIRARQTRLHDYQAMLARRLREARNLPAVDSYLGVLVGQRGWLLPLMETGEVLEMRPPAAVPLTQPWYRGLVNARGNLIGVIDFGMFCGDGPTPVQPGSKIVVLSRQVERACGIIATRVVGLRHAVDLTPAGGAEPEGWRGAGFADREGRDWQVLDIRQLLDAPAFLQAGRGGA</sequence>
<reference evidence="3" key="1">
    <citation type="submission" date="2018-11" db="EMBL/GenBank/DDBJ databases">
        <title>FDA dAtabase for Regulatory Grade micrObial Sequences (FDA-ARGOS): Supporting development and validation of Infectious Disease Dx tests.</title>
        <authorList>
            <person name="Goldberg B."/>
            <person name="Campos J."/>
            <person name="Tallon L."/>
            <person name="Sadzewicz L."/>
            <person name="Zhao X."/>
            <person name="Vavikolanu K."/>
            <person name="Mehta A."/>
            <person name="Aluvathingal J."/>
            <person name="Nadendla S."/>
            <person name="Geyer C."/>
            <person name="Nandy P."/>
            <person name="Yan Y."/>
            <person name="Sichtig H."/>
        </authorList>
    </citation>
    <scope>NUCLEOTIDE SEQUENCE [LARGE SCALE GENOMIC DNA]</scope>
    <source>
        <strain evidence="3">FDAARGOS_614</strain>
    </source>
</reference>
<dbReference type="Proteomes" id="UP000270411">
    <property type="component" value="Chromosome 1"/>
</dbReference>
<evidence type="ECO:0000313" key="3">
    <source>
        <dbReference type="Proteomes" id="UP000270411"/>
    </source>
</evidence>
<dbReference type="SMART" id="SM00260">
    <property type="entry name" value="CheW"/>
    <property type="match status" value="1"/>
</dbReference>
<dbReference type="KEGG" id="cpau:EHF44_02275"/>
<dbReference type="Pfam" id="PF01584">
    <property type="entry name" value="CheW"/>
    <property type="match status" value="1"/>
</dbReference>
<accession>A0A3G8GWJ8</accession>
<dbReference type="PROSITE" id="PS50851">
    <property type="entry name" value="CHEW"/>
    <property type="match status" value="1"/>
</dbReference>
<dbReference type="Gene3D" id="2.40.50.180">
    <property type="entry name" value="CheA-289, Domain 4"/>
    <property type="match status" value="1"/>
</dbReference>
<dbReference type="OrthoDB" id="5298045at2"/>
<dbReference type="GO" id="GO:0006935">
    <property type="term" value="P:chemotaxis"/>
    <property type="evidence" value="ECO:0007669"/>
    <property type="project" value="InterPro"/>
</dbReference>
<evidence type="ECO:0000313" key="2">
    <source>
        <dbReference type="EMBL" id="AZG12339.1"/>
    </source>
</evidence>
<dbReference type="SUPFAM" id="SSF50341">
    <property type="entry name" value="CheW-like"/>
    <property type="match status" value="1"/>
</dbReference>
<gene>
    <name evidence="2" type="ORF">EHF44_02275</name>
</gene>
<dbReference type="AlphaFoldDB" id="A0A3G8GWJ8"/>
<feature type="domain" description="CheW-like" evidence="1">
    <location>
        <begin position="35"/>
        <end position="172"/>
    </location>
</feature>
<dbReference type="EMBL" id="CP033969">
    <property type="protein sequence ID" value="AZG12339.1"/>
    <property type="molecule type" value="Genomic_DNA"/>
</dbReference>